<organism evidence="1 2">
    <name type="scientific">Amycolatopsis iheyensis</name>
    <dbReference type="NCBI Taxonomy" id="2945988"/>
    <lineage>
        <taxon>Bacteria</taxon>
        <taxon>Bacillati</taxon>
        <taxon>Actinomycetota</taxon>
        <taxon>Actinomycetes</taxon>
        <taxon>Pseudonocardiales</taxon>
        <taxon>Pseudonocardiaceae</taxon>
        <taxon>Amycolatopsis</taxon>
    </lineage>
</organism>
<dbReference type="AlphaFoldDB" id="A0A9X2NLK4"/>
<gene>
    <name evidence="1" type="ORF">M8542_40025</name>
</gene>
<dbReference type="EMBL" id="JAMXQV010000029">
    <property type="protein sequence ID" value="MCR6489035.1"/>
    <property type="molecule type" value="Genomic_DNA"/>
</dbReference>
<accession>A0A9X2NLK4</accession>
<sequence>MRTAATFRLHGPPAEVTRRLGVRPSTATDSLWCLTSPPSDSELAVHLTRLLDVLEPHRAALWELAEAGHPADWFCLVASHATEHAVELDRRLLGRLLTLPGELLLDVCGDERD</sequence>
<protein>
    <submittedName>
        <fullName evidence="1">DUF4279 domain-containing protein</fullName>
    </submittedName>
</protein>
<dbReference type="Pfam" id="PF14106">
    <property type="entry name" value="DUF4279"/>
    <property type="match status" value="1"/>
</dbReference>
<dbReference type="RefSeq" id="WP_257925602.1">
    <property type="nucleotide sequence ID" value="NZ_JAMXQV010000029.1"/>
</dbReference>
<evidence type="ECO:0000313" key="1">
    <source>
        <dbReference type="EMBL" id="MCR6489035.1"/>
    </source>
</evidence>
<keyword evidence="2" id="KW-1185">Reference proteome</keyword>
<dbReference type="Proteomes" id="UP001144096">
    <property type="component" value="Unassembled WGS sequence"/>
</dbReference>
<proteinExistence type="predicted"/>
<reference evidence="1" key="1">
    <citation type="submission" date="2022-06" db="EMBL/GenBank/DDBJ databases">
        <title>Amycolatopsis iheyaensis sp. nov., a new species of the genus Amycolatopsis isolated from soil in Iheya island, Japan.</title>
        <authorList>
            <person name="Ngamcharungchit C."/>
            <person name="Kanto H."/>
            <person name="Take A."/>
            <person name="Intra B."/>
            <person name="Matsumoto A."/>
            <person name="Panbangred W."/>
            <person name="Inahashi Y."/>
        </authorList>
    </citation>
    <scope>NUCLEOTIDE SEQUENCE</scope>
    <source>
        <strain evidence="1">OK19-0408</strain>
    </source>
</reference>
<name>A0A9X2NLK4_9PSEU</name>
<evidence type="ECO:0000313" key="2">
    <source>
        <dbReference type="Proteomes" id="UP001144096"/>
    </source>
</evidence>
<comment type="caution">
    <text evidence="1">The sequence shown here is derived from an EMBL/GenBank/DDBJ whole genome shotgun (WGS) entry which is preliminary data.</text>
</comment>
<dbReference type="InterPro" id="IPR025459">
    <property type="entry name" value="DUF4279"/>
</dbReference>